<comment type="subcellular location">
    <subcellularLocation>
        <location evidence="1">Cell membrane</location>
        <topology evidence="1">Multi-pass membrane protein</topology>
    </subcellularLocation>
</comment>
<organism evidence="9 10">
    <name type="scientific">Lentilactobacillus farraginis DSM 18382 = JCM 14108</name>
    <dbReference type="NCBI Taxonomy" id="1423743"/>
    <lineage>
        <taxon>Bacteria</taxon>
        <taxon>Bacillati</taxon>
        <taxon>Bacillota</taxon>
        <taxon>Bacilli</taxon>
        <taxon>Lactobacillales</taxon>
        <taxon>Lactobacillaceae</taxon>
        <taxon>Lentilactobacillus</taxon>
    </lineage>
</organism>
<evidence type="ECO:0000256" key="2">
    <source>
        <dbReference type="ARBA" id="ARBA00022448"/>
    </source>
</evidence>
<keyword evidence="2" id="KW-0813">Transport</keyword>
<feature type="transmembrane region" description="Helical" evidence="8">
    <location>
        <begin position="166"/>
        <end position="190"/>
    </location>
</feature>
<feature type="transmembrane region" description="Helical" evidence="8">
    <location>
        <begin position="382"/>
        <end position="404"/>
    </location>
</feature>
<comment type="caution">
    <text evidence="9">The sequence shown here is derived from an EMBL/GenBank/DDBJ whole genome shotgun (WGS) entry which is preliminary data.</text>
</comment>
<feature type="transmembrane region" description="Helical" evidence="8">
    <location>
        <begin position="456"/>
        <end position="476"/>
    </location>
</feature>
<dbReference type="Pfam" id="PF13520">
    <property type="entry name" value="AA_permease_2"/>
    <property type="match status" value="1"/>
</dbReference>
<feature type="transmembrane region" description="Helical" evidence="8">
    <location>
        <begin position="139"/>
        <end position="160"/>
    </location>
</feature>
<reference evidence="9 10" key="1">
    <citation type="journal article" date="2015" name="Genome Announc.">
        <title>Expanding the biotechnology potential of lactobacilli through comparative genomics of 213 strains and associated genera.</title>
        <authorList>
            <person name="Sun Z."/>
            <person name="Harris H.M."/>
            <person name="McCann A."/>
            <person name="Guo C."/>
            <person name="Argimon S."/>
            <person name="Zhang W."/>
            <person name="Yang X."/>
            <person name="Jeffery I.B."/>
            <person name="Cooney J.C."/>
            <person name="Kagawa T.F."/>
            <person name="Liu W."/>
            <person name="Song Y."/>
            <person name="Salvetti E."/>
            <person name="Wrobel A."/>
            <person name="Rasinkangas P."/>
            <person name="Parkhill J."/>
            <person name="Rea M.C."/>
            <person name="O'Sullivan O."/>
            <person name="Ritari J."/>
            <person name="Douillard F.P."/>
            <person name="Paul Ross R."/>
            <person name="Yang R."/>
            <person name="Briner A.E."/>
            <person name="Felis G.E."/>
            <person name="de Vos W.M."/>
            <person name="Barrangou R."/>
            <person name="Klaenhammer T.R."/>
            <person name="Caufield P.W."/>
            <person name="Cui Y."/>
            <person name="Zhang H."/>
            <person name="O'Toole P.W."/>
        </authorList>
    </citation>
    <scope>NUCLEOTIDE SEQUENCE [LARGE SCALE GENOMIC DNA]</scope>
    <source>
        <strain evidence="9 10">DSM 18382</strain>
    </source>
</reference>
<dbReference type="PANTHER" id="PTHR42770:SF15">
    <property type="entry name" value="GLUTAMATE_GAMMA-AMINOBUTYRATE ANTIPORTER-RELATED"/>
    <property type="match status" value="1"/>
</dbReference>
<gene>
    <name evidence="9" type="ORF">FD41_GL000512</name>
</gene>
<keyword evidence="6 8" id="KW-0472">Membrane</keyword>
<dbReference type="PATRIC" id="fig|1423743.5.peg.526"/>
<evidence type="ECO:0000256" key="1">
    <source>
        <dbReference type="ARBA" id="ARBA00004651"/>
    </source>
</evidence>
<evidence type="ECO:0000256" key="8">
    <source>
        <dbReference type="SAM" id="Phobius"/>
    </source>
</evidence>
<protein>
    <submittedName>
        <fullName evidence="9">Amino acid permease-associated protein</fullName>
    </submittedName>
</protein>
<evidence type="ECO:0000313" key="9">
    <source>
        <dbReference type="EMBL" id="KRM06779.1"/>
    </source>
</evidence>
<feature type="transmembrane region" description="Helical" evidence="8">
    <location>
        <begin position="425"/>
        <end position="444"/>
    </location>
</feature>
<keyword evidence="4 8" id="KW-0812">Transmembrane</keyword>
<dbReference type="Proteomes" id="UP000051966">
    <property type="component" value="Unassembled WGS sequence"/>
</dbReference>
<sequence length="522" mass="56831">MEGMIKLDEQKTSDVGVKKSANQINGFQLFSMTTSMVMTVYGFAALAKQGPVAFFYLFLAGVLWFIPVTRASGEMASIDGWSKGGIFTWARNMLGEKTGWAALFYQWIHITVGMNTMMFFIIGCLSISIDMPIINNNPAIKFMLMMIILWGLILAQQHGTAVTGKIAQWCFSLGVIIPVFFLLIIFVIYLAQGNPMLININMHTLLPKSWSGNVLVGFVPFMLVFAGAEGSAPHVKNLKNPRVYPKVMIALAICAIASDIIGSMAIAGTIPADKIQLSDGIVYAYGELVQRFGISVVIVEKLTGFLLAIGVLGEISSWVVGPNAGMFEAAKSGFLPPRFSKANKYGIETNVMILQGLIVSAMGALLTFGSGKNSSNLSFQTAISLTVALYTLMYVLLFASYLVLQFKHKELNRTFVAAKSSLFRKVYGVLGLVLSAFGFVVTFFPPAELAPSAQRTYLLLLGSAFVIVVFIPFVLYRYHKKWAGELGIPVAQELSKEEKNVLPAGSQAAHVVSGTHDDKSSH</sequence>
<feature type="transmembrane region" description="Helical" evidence="8">
    <location>
        <begin position="210"/>
        <end position="228"/>
    </location>
</feature>
<keyword evidence="5 8" id="KW-1133">Transmembrane helix</keyword>
<dbReference type="GO" id="GO:0005886">
    <property type="term" value="C:plasma membrane"/>
    <property type="evidence" value="ECO:0007669"/>
    <property type="project" value="UniProtKB-SubCell"/>
</dbReference>
<dbReference type="PANTHER" id="PTHR42770">
    <property type="entry name" value="AMINO ACID TRANSPORTER-RELATED"/>
    <property type="match status" value="1"/>
</dbReference>
<evidence type="ECO:0000256" key="6">
    <source>
        <dbReference type="ARBA" id="ARBA00023136"/>
    </source>
</evidence>
<keyword evidence="10" id="KW-1185">Reference proteome</keyword>
<accession>A0A0R1VSD3</accession>
<dbReference type="PIRSF" id="PIRSF006060">
    <property type="entry name" value="AA_transporter"/>
    <property type="match status" value="1"/>
</dbReference>
<evidence type="ECO:0000256" key="4">
    <source>
        <dbReference type="ARBA" id="ARBA00022692"/>
    </source>
</evidence>
<evidence type="ECO:0000256" key="5">
    <source>
        <dbReference type="ARBA" id="ARBA00022989"/>
    </source>
</evidence>
<dbReference type="InterPro" id="IPR002293">
    <property type="entry name" value="AA/rel_permease1"/>
</dbReference>
<feature type="region of interest" description="Disordered" evidence="7">
    <location>
        <begin position="501"/>
        <end position="522"/>
    </location>
</feature>
<name>A0A0R1VSD3_9LACO</name>
<feature type="transmembrane region" description="Helical" evidence="8">
    <location>
        <begin position="104"/>
        <end position="127"/>
    </location>
</feature>
<keyword evidence="3" id="KW-1003">Cell membrane</keyword>
<dbReference type="InterPro" id="IPR050367">
    <property type="entry name" value="APC_superfamily"/>
</dbReference>
<dbReference type="EMBL" id="AZFY01000100">
    <property type="protein sequence ID" value="KRM06779.1"/>
    <property type="molecule type" value="Genomic_DNA"/>
</dbReference>
<evidence type="ECO:0000256" key="7">
    <source>
        <dbReference type="SAM" id="MobiDB-lite"/>
    </source>
</evidence>
<proteinExistence type="predicted"/>
<feature type="transmembrane region" description="Helical" evidence="8">
    <location>
        <begin position="351"/>
        <end position="370"/>
    </location>
</feature>
<feature type="transmembrane region" description="Helical" evidence="8">
    <location>
        <begin position="305"/>
        <end position="330"/>
    </location>
</feature>
<dbReference type="GO" id="GO:0022857">
    <property type="term" value="F:transmembrane transporter activity"/>
    <property type="evidence" value="ECO:0007669"/>
    <property type="project" value="InterPro"/>
</dbReference>
<feature type="transmembrane region" description="Helical" evidence="8">
    <location>
        <begin position="248"/>
        <end position="270"/>
    </location>
</feature>
<evidence type="ECO:0000313" key="10">
    <source>
        <dbReference type="Proteomes" id="UP000051966"/>
    </source>
</evidence>
<dbReference type="AlphaFoldDB" id="A0A0R1VSD3"/>
<feature type="transmembrane region" description="Helical" evidence="8">
    <location>
        <begin position="27"/>
        <end position="47"/>
    </location>
</feature>
<dbReference type="Gene3D" id="1.20.1740.10">
    <property type="entry name" value="Amino acid/polyamine transporter I"/>
    <property type="match status" value="1"/>
</dbReference>
<evidence type="ECO:0000256" key="3">
    <source>
        <dbReference type="ARBA" id="ARBA00022475"/>
    </source>
</evidence>
<feature type="transmembrane region" description="Helical" evidence="8">
    <location>
        <begin position="54"/>
        <end position="73"/>
    </location>
</feature>